<dbReference type="Proteomes" id="UP000217350">
    <property type="component" value="Segment"/>
</dbReference>
<keyword evidence="2" id="KW-1185">Reference proteome</keyword>
<reference evidence="1" key="1">
    <citation type="journal article" date="2017" name="Virus Genes">
        <title>Two novel poxviruses with unusual genome rearrangements: NY_014 and Murmansk.</title>
        <authorList>
            <person name="Smithson C."/>
            <person name="Meyer H."/>
            <person name="Gigante C.M."/>
            <person name="Gao J."/>
            <person name="Zhao H."/>
            <person name="Batra D."/>
            <person name="Damon I."/>
            <person name="Upton C."/>
            <person name="Li Y."/>
        </authorList>
    </citation>
    <scope>NUCLEOTIDE SEQUENCE [LARGE SCALE GENOMIC DNA]</scope>
    <source>
        <strain evidence="1">LEIV-11411</strain>
    </source>
</reference>
<dbReference type="EMBL" id="MF001304">
    <property type="protein sequence ID" value="AST09372.1"/>
    <property type="molecule type" value="Genomic_DNA"/>
</dbReference>
<name>A0A223FN24_9POXV</name>
<protein>
    <submittedName>
        <fullName evidence="1">N-term half of ECTV schlafen-like protein</fullName>
    </submittedName>
</protein>
<dbReference type="OrthoDB" id="4060at10239"/>
<gene>
    <name evidence="1" type="ORF">Murmansk-177</name>
</gene>
<sequence length="193" mass="21934">MEFYPHSLGGYDSSLHAFPGLSATVVNNVTNYTKITVNGNTYDVSDVYMWCYSYVDNRYIGGLLPMFECKDDLKVGEPICDLHGTQISAVTFRCDNYYAISGIGYETLDICTNDDIKIHHHKLSIGKSVYGDTADDYDVIKSMANRYSDYKTEHIKEYHIWVGVNIIHITTVDKNRKEISRVRVKRGGCLMNS</sequence>
<proteinExistence type="predicted"/>
<accession>A0A223FN24</accession>
<evidence type="ECO:0000313" key="2">
    <source>
        <dbReference type="Proteomes" id="UP000217350"/>
    </source>
</evidence>
<evidence type="ECO:0000313" key="1">
    <source>
        <dbReference type="EMBL" id="AST09372.1"/>
    </source>
</evidence>
<organism evidence="1">
    <name type="scientific">Murmansk poxvirus</name>
    <dbReference type="NCBI Taxonomy" id="2025359"/>
    <lineage>
        <taxon>Viruses</taxon>
        <taxon>Varidnaviria</taxon>
        <taxon>Bamfordvirae</taxon>
        <taxon>Nucleocytoviricota</taxon>
        <taxon>Pokkesviricetes</taxon>
        <taxon>Chitovirales</taxon>
        <taxon>Poxviridae</taxon>
        <taxon>Chordopoxvirinae</taxon>
        <taxon>Centapoxvirus</taxon>
        <taxon>Centapoxvirus microtuspox</taxon>
        <taxon>Murmansk microtuspox virus</taxon>
    </lineage>
</organism>